<gene>
    <name evidence="1" type="ORF">Ae201684_010395</name>
</gene>
<comment type="caution">
    <text evidence="1">The sequence shown here is derived from an EMBL/GenBank/DDBJ whole genome shotgun (WGS) entry which is preliminary data.</text>
</comment>
<evidence type="ECO:0000313" key="1">
    <source>
        <dbReference type="EMBL" id="KAF0732498.1"/>
    </source>
</evidence>
<proteinExistence type="predicted"/>
<evidence type="ECO:0000313" key="2">
    <source>
        <dbReference type="Proteomes" id="UP000481153"/>
    </source>
</evidence>
<keyword evidence="2" id="KW-1185">Reference proteome</keyword>
<sequence>MGVRHLPPLRTLYSSLQGLLDTSQWHADRVLIIAALGRSNDVRVPVIVLVLAVESFSLVRSAPRDCSGALKQDVQPATAFDFAVLRNEVADCAAKLLNLHALVEKVATSVEKVVSVQAPVDVPPVVIPAAYMNVSIQSDESVG</sequence>
<dbReference type="EMBL" id="VJMJ01000131">
    <property type="protein sequence ID" value="KAF0732498.1"/>
    <property type="molecule type" value="Genomic_DNA"/>
</dbReference>
<accession>A0A6G0WY68</accession>
<dbReference type="VEuPathDB" id="FungiDB:AeMF1_021595"/>
<reference evidence="1 2" key="1">
    <citation type="submission" date="2019-07" db="EMBL/GenBank/DDBJ databases">
        <title>Genomics analysis of Aphanomyces spp. identifies a new class of oomycete effector associated with host adaptation.</title>
        <authorList>
            <person name="Gaulin E."/>
        </authorList>
    </citation>
    <scope>NUCLEOTIDE SEQUENCE [LARGE SCALE GENOMIC DNA]</scope>
    <source>
        <strain evidence="1 2">ATCC 201684</strain>
    </source>
</reference>
<name>A0A6G0WY68_9STRA</name>
<protein>
    <submittedName>
        <fullName evidence="1">Uncharacterized protein</fullName>
    </submittedName>
</protein>
<dbReference type="Proteomes" id="UP000481153">
    <property type="component" value="Unassembled WGS sequence"/>
</dbReference>
<organism evidence="1 2">
    <name type="scientific">Aphanomyces euteiches</name>
    <dbReference type="NCBI Taxonomy" id="100861"/>
    <lineage>
        <taxon>Eukaryota</taxon>
        <taxon>Sar</taxon>
        <taxon>Stramenopiles</taxon>
        <taxon>Oomycota</taxon>
        <taxon>Saprolegniomycetes</taxon>
        <taxon>Saprolegniales</taxon>
        <taxon>Verrucalvaceae</taxon>
        <taxon>Aphanomyces</taxon>
    </lineage>
</organism>
<dbReference type="AlphaFoldDB" id="A0A6G0WY68"/>